<comment type="caution">
    <text evidence="2">The sequence shown here is derived from an EMBL/GenBank/DDBJ whole genome shotgun (WGS) entry which is preliminary data.</text>
</comment>
<evidence type="ECO:0000313" key="2">
    <source>
        <dbReference type="EMBL" id="KNE22274.1"/>
    </source>
</evidence>
<feature type="transmembrane region" description="Helical" evidence="1">
    <location>
        <begin position="228"/>
        <end position="250"/>
    </location>
</feature>
<accession>A0A0L0QUL1</accession>
<dbReference type="EMBL" id="LGTO01000002">
    <property type="protein sequence ID" value="KNE22274.1"/>
    <property type="molecule type" value="Genomic_DNA"/>
</dbReference>
<evidence type="ECO:0000256" key="1">
    <source>
        <dbReference type="SAM" id="Phobius"/>
    </source>
</evidence>
<gene>
    <name evidence="2" type="ORF">AFK71_01150</name>
</gene>
<dbReference type="PATRIC" id="fig|1473.5.peg.3119"/>
<keyword evidence="1" id="KW-0472">Membrane</keyword>
<evidence type="ECO:0000313" key="3">
    <source>
        <dbReference type="Proteomes" id="UP000036780"/>
    </source>
</evidence>
<feature type="transmembrane region" description="Helical" evidence="1">
    <location>
        <begin position="271"/>
        <end position="295"/>
    </location>
</feature>
<feature type="transmembrane region" description="Helical" evidence="1">
    <location>
        <begin position="13"/>
        <end position="34"/>
    </location>
</feature>
<organism evidence="2 3">
    <name type="scientific">Virgibacillus pantothenticus</name>
    <dbReference type="NCBI Taxonomy" id="1473"/>
    <lineage>
        <taxon>Bacteria</taxon>
        <taxon>Bacillati</taxon>
        <taxon>Bacillota</taxon>
        <taxon>Bacilli</taxon>
        <taxon>Bacillales</taxon>
        <taxon>Bacillaceae</taxon>
        <taxon>Virgibacillus</taxon>
    </lineage>
</organism>
<reference evidence="3" key="1">
    <citation type="submission" date="2015-07" db="EMBL/GenBank/DDBJ databases">
        <title>Fjat-10053 dsm26.</title>
        <authorList>
            <person name="Liu B."/>
            <person name="Wang J."/>
            <person name="Zhu Y."/>
            <person name="Liu G."/>
            <person name="Chen Q."/>
            <person name="Chen Z."/>
            <person name="Lan J."/>
            <person name="Che J."/>
            <person name="Ge C."/>
            <person name="Shi H."/>
            <person name="Pan Z."/>
            <person name="Liu X."/>
        </authorList>
    </citation>
    <scope>NUCLEOTIDE SEQUENCE [LARGE SCALE GENOMIC DNA]</scope>
    <source>
        <strain evidence="3">DSM 26</strain>
    </source>
</reference>
<keyword evidence="1" id="KW-0812">Transmembrane</keyword>
<dbReference type="GeneID" id="66869131"/>
<dbReference type="RefSeq" id="WP_050349741.1">
    <property type="nucleotide sequence ID" value="NZ_CP073011.1"/>
</dbReference>
<keyword evidence="1" id="KW-1133">Transmembrane helix</keyword>
<feature type="transmembrane region" description="Helical" evidence="1">
    <location>
        <begin position="109"/>
        <end position="126"/>
    </location>
</feature>
<protein>
    <submittedName>
        <fullName evidence="2">Uncharacterized protein</fullName>
    </submittedName>
</protein>
<proteinExistence type="predicted"/>
<dbReference type="AlphaFoldDB" id="A0A0L0QUL1"/>
<sequence length="296" mass="34816">MANQRRDDQIHRLIPYIFIAGVTSITAGGTIMLSATSLSALEAIWLQLRHLVDVLLIIGVVLMVISYVWGVIFKKNNDLSEEVVDESSYLKRKQVGLMMRRLKYCIDKIPAWLNVLFVVLAAFLVIKYSIPWLLMISISLLIIIIYEFFTVMKYEKSTNDEEDELYPGNESSAKFFRRQGFGWLDYRKHPFSPSLLLFIAIIIYYYKINPFGVMHDYESVDIASRYVVSFPLLVQMLVLLIYYQAFVYISHNYNFLGFHKMRISNDKVRKLHFFELPMCWLTFLIWIFSIVQFVLF</sequence>
<dbReference type="Proteomes" id="UP000036780">
    <property type="component" value="Unassembled WGS sequence"/>
</dbReference>
<feature type="transmembrane region" description="Helical" evidence="1">
    <location>
        <begin position="191"/>
        <end position="208"/>
    </location>
</feature>
<keyword evidence="3" id="KW-1185">Reference proteome</keyword>
<feature type="transmembrane region" description="Helical" evidence="1">
    <location>
        <begin position="54"/>
        <end position="73"/>
    </location>
</feature>
<feature type="transmembrane region" description="Helical" evidence="1">
    <location>
        <begin position="132"/>
        <end position="149"/>
    </location>
</feature>
<name>A0A0L0QUL1_VIRPA</name>
<dbReference type="OrthoDB" id="2577998at2"/>